<comment type="caution">
    <text evidence="2">The sequence shown here is derived from an EMBL/GenBank/DDBJ whole genome shotgun (WGS) entry which is preliminary data.</text>
</comment>
<dbReference type="GeneID" id="63720018"/>
<organism evidence="2 3">
    <name type="scientific">Drechmeria coniospora</name>
    <name type="common">Nematophagous fungus</name>
    <name type="synonym">Meria coniospora</name>
    <dbReference type="NCBI Taxonomy" id="98403"/>
    <lineage>
        <taxon>Eukaryota</taxon>
        <taxon>Fungi</taxon>
        <taxon>Dikarya</taxon>
        <taxon>Ascomycota</taxon>
        <taxon>Pezizomycotina</taxon>
        <taxon>Sordariomycetes</taxon>
        <taxon>Hypocreomycetidae</taxon>
        <taxon>Hypocreales</taxon>
        <taxon>Ophiocordycipitaceae</taxon>
        <taxon>Drechmeria</taxon>
    </lineage>
</organism>
<protein>
    <submittedName>
        <fullName evidence="2">Uncharacterized protein</fullName>
    </submittedName>
</protein>
<reference evidence="2 3" key="1">
    <citation type="journal article" date="2016" name="Sci. Rep.">
        <title>Insights into Adaptations to a Near-Obligate Nematode Endoparasitic Lifestyle from the Finished Genome of Drechmeria coniospora.</title>
        <authorList>
            <person name="Zhang L."/>
            <person name="Zhou Z."/>
            <person name="Guo Q."/>
            <person name="Fokkens L."/>
            <person name="Miskei M."/>
            <person name="Pocsi I."/>
            <person name="Zhang W."/>
            <person name="Chen M."/>
            <person name="Wang L."/>
            <person name="Sun Y."/>
            <person name="Donzelli B.G."/>
            <person name="Gibson D.M."/>
            <person name="Nelson D.R."/>
            <person name="Luo J.G."/>
            <person name="Rep M."/>
            <person name="Liu H."/>
            <person name="Yang S."/>
            <person name="Wang J."/>
            <person name="Krasnoff S.B."/>
            <person name="Xu Y."/>
            <person name="Molnar I."/>
            <person name="Lin M."/>
        </authorList>
    </citation>
    <scope>NUCLEOTIDE SEQUENCE [LARGE SCALE GENOMIC DNA]</scope>
    <source>
        <strain evidence="2 3">ARSEF 6962</strain>
    </source>
</reference>
<gene>
    <name evidence="2" type="ORF">DCS_07375</name>
</gene>
<evidence type="ECO:0000256" key="1">
    <source>
        <dbReference type="SAM" id="MobiDB-lite"/>
    </source>
</evidence>
<accession>A0A151GEB9</accession>
<dbReference type="InParanoid" id="A0A151GEB9"/>
<dbReference type="AlphaFoldDB" id="A0A151GEB9"/>
<feature type="region of interest" description="Disordered" evidence="1">
    <location>
        <begin position="30"/>
        <end position="63"/>
    </location>
</feature>
<dbReference type="RefSeq" id="XP_040654764.1">
    <property type="nucleotide sequence ID" value="XM_040804660.1"/>
</dbReference>
<dbReference type="EMBL" id="LAYC01000003">
    <property type="protein sequence ID" value="KYK55412.1"/>
    <property type="molecule type" value="Genomic_DNA"/>
</dbReference>
<proteinExistence type="predicted"/>
<keyword evidence="3" id="KW-1185">Reference proteome</keyword>
<dbReference type="Proteomes" id="UP000076580">
    <property type="component" value="Chromosome 03"/>
</dbReference>
<feature type="compositionally biased region" description="Basic and acidic residues" evidence="1">
    <location>
        <begin position="37"/>
        <end position="47"/>
    </location>
</feature>
<name>A0A151GEB9_DRECN</name>
<evidence type="ECO:0000313" key="3">
    <source>
        <dbReference type="Proteomes" id="UP000076580"/>
    </source>
</evidence>
<evidence type="ECO:0000313" key="2">
    <source>
        <dbReference type="EMBL" id="KYK55412.1"/>
    </source>
</evidence>
<sequence length="123" mass="13405">MTLSCFGEPDPDTPKNIRVKVEFEVEVKTDAIGQGEESAHPADDKGGMLKSTTTTSVKTIPKDLQPAHIDRSHGEVVMKKLACATTPEVVGEALPELHEVMRLAAKRARRNKTRLHPVAPLNS</sequence>